<dbReference type="PANTHER" id="PTHR44395:SF1">
    <property type="entry name" value="PROTEIN O-MANNOSYL-TRANSFERASE TMTC3"/>
    <property type="match status" value="1"/>
</dbReference>
<dbReference type="GO" id="GO:0035269">
    <property type="term" value="P:protein O-linked glycosylation via mannose"/>
    <property type="evidence" value="ECO:0007669"/>
    <property type="project" value="TreeGrafter"/>
</dbReference>
<dbReference type="Gene3D" id="1.25.40.10">
    <property type="entry name" value="Tetratricopeptide repeat domain"/>
    <property type="match status" value="2"/>
</dbReference>
<dbReference type="SUPFAM" id="SSF48452">
    <property type="entry name" value="TPR-like"/>
    <property type="match status" value="1"/>
</dbReference>
<name>A0AB39Y1P2_9ACTN</name>
<dbReference type="PROSITE" id="PS50293">
    <property type="entry name" value="TPR_REGION"/>
    <property type="match status" value="1"/>
</dbReference>
<feature type="compositionally biased region" description="Low complexity" evidence="2">
    <location>
        <begin position="138"/>
        <end position="151"/>
    </location>
</feature>
<keyword evidence="1" id="KW-0802">TPR repeat</keyword>
<feature type="repeat" description="TPR" evidence="1">
    <location>
        <begin position="26"/>
        <end position="59"/>
    </location>
</feature>
<dbReference type="InterPro" id="IPR019734">
    <property type="entry name" value="TPR_rpt"/>
</dbReference>
<accession>A0AB39Y1P2</accession>
<reference evidence="3" key="1">
    <citation type="submission" date="2024-08" db="EMBL/GenBank/DDBJ databases">
        <authorList>
            <person name="Yu S.T."/>
        </authorList>
    </citation>
    <scope>NUCLEOTIDE SEQUENCE</scope>
    <source>
        <strain evidence="3">R33</strain>
    </source>
</reference>
<dbReference type="Pfam" id="PF13432">
    <property type="entry name" value="TPR_16"/>
    <property type="match status" value="2"/>
</dbReference>
<feature type="repeat" description="TPR" evidence="1">
    <location>
        <begin position="93"/>
        <end position="126"/>
    </location>
</feature>
<gene>
    <name evidence="3" type="ORF">AB5J51_14455</name>
</gene>
<dbReference type="GO" id="GO:0000030">
    <property type="term" value="F:mannosyltransferase activity"/>
    <property type="evidence" value="ECO:0007669"/>
    <property type="project" value="TreeGrafter"/>
</dbReference>
<dbReference type="RefSeq" id="WP_369777835.1">
    <property type="nucleotide sequence ID" value="NZ_CP165727.1"/>
</dbReference>
<organism evidence="3">
    <name type="scientific">Streptomyces sp. R33</name>
    <dbReference type="NCBI Taxonomy" id="3238629"/>
    <lineage>
        <taxon>Bacteria</taxon>
        <taxon>Bacillati</taxon>
        <taxon>Actinomycetota</taxon>
        <taxon>Actinomycetes</taxon>
        <taxon>Kitasatosporales</taxon>
        <taxon>Streptomycetaceae</taxon>
        <taxon>Streptomyces</taxon>
    </lineage>
</organism>
<dbReference type="InterPro" id="IPR011990">
    <property type="entry name" value="TPR-like_helical_dom_sf"/>
</dbReference>
<dbReference type="SMART" id="SM00028">
    <property type="entry name" value="TPR"/>
    <property type="match status" value="2"/>
</dbReference>
<dbReference type="PANTHER" id="PTHR44395">
    <property type="match status" value="1"/>
</dbReference>
<proteinExistence type="predicted"/>
<evidence type="ECO:0000313" key="3">
    <source>
        <dbReference type="EMBL" id="XDV64050.1"/>
    </source>
</evidence>
<dbReference type="EMBL" id="CP165727">
    <property type="protein sequence ID" value="XDV64050.1"/>
    <property type="molecule type" value="Genomic_DNA"/>
</dbReference>
<sequence>MQESQGDSEGAARTFRRVVDLDPRNKLGWYNLGVIAQQDGKADDALASYDKALKIDPSFTSALFNEAVLLKPTEPDRAAGLLRRAIAADPKAATAHLHLGLILADQGRSDEAGGAFRRAVAADPSLRSQVPEQFREFASPSPTSTPAGSTR</sequence>
<dbReference type="AlphaFoldDB" id="A0AB39Y1P2"/>
<evidence type="ECO:0000256" key="2">
    <source>
        <dbReference type="SAM" id="MobiDB-lite"/>
    </source>
</evidence>
<dbReference type="PROSITE" id="PS50005">
    <property type="entry name" value="TPR"/>
    <property type="match status" value="2"/>
</dbReference>
<protein>
    <submittedName>
        <fullName evidence="3">Tetratricopeptide repeat protein</fullName>
    </submittedName>
</protein>
<feature type="region of interest" description="Disordered" evidence="2">
    <location>
        <begin position="122"/>
        <end position="151"/>
    </location>
</feature>
<evidence type="ECO:0000256" key="1">
    <source>
        <dbReference type="PROSITE-ProRule" id="PRU00339"/>
    </source>
</evidence>